<reference evidence="3" key="2">
    <citation type="submission" date="2019-09" db="UniProtKB">
        <authorList>
            <consortium name="WormBaseParasite"/>
        </authorList>
    </citation>
    <scope>IDENTIFICATION</scope>
</reference>
<name>A0A183FC27_HELPZ</name>
<accession>A0A183FC27</accession>
<reference evidence="1 2" key="1">
    <citation type="submission" date="2018-11" db="EMBL/GenBank/DDBJ databases">
        <authorList>
            <consortium name="Pathogen Informatics"/>
        </authorList>
    </citation>
    <scope>NUCLEOTIDE SEQUENCE [LARGE SCALE GENOMIC DNA]</scope>
</reference>
<evidence type="ECO:0000313" key="2">
    <source>
        <dbReference type="Proteomes" id="UP000050761"/>
    </source>
</evidence>
<evidence type="ECO:0000313" key="3">
    <source>
        <dbReference type="WBParaSite" id="HPBE_0000371901-mRNA-1"/>
    </source>
</evidence>
<proteinExistence type="predicted"/>
<dbReference type="AlphaFoldDB" id="A0A183FC27"/>
<evidence type="ECO:0000313" key="1">
    <source>
        <dbReference type="EMBL" id="VDO41038.1"/>
    </source>
</evidence>
<dbReference type="WBParaSite" id="HPBE_0000371901-mRNA-1">
    <property type="protein sequence ID" value="HPBE_0000371901-mRNA-1"/>
    <property type="gene ID" value="HPBE_0000371901"/>
</dbReference>
<keyword evidence="2" id="KW-1185">Reference proteome</keyword>
<protein>
    <submittedName>
        <fullName evidence="1 3">Uncharacterized protein</fullName>
    </submittedName>
</protein>
<accession>A0A3P7YHM5</accession>
<dbReference type="Proteomes" id="UP000050761">
    <property type="component" value="Unassembled WGS sequence"/>
</dbReference>
<gene>
    <name evidence="1" type="ORF">HPBE_LOCUS3720</name>
</gene>
<organism evidence="2 3">
    <name type="scientific">Heligmosomoides polygyrus</name>
    <name type="common">Parasitic roundworm</name>
    <dbReference type="NCBI Taxonomy" id="6339"/>
    <lineage>
        <taxon>Eukaryota</taxon>
        <taxon>Metazoa</taxon>
        <taxon>Ecdysozoa</taxon>
        <taxon>Nematoda</taxon>
        <taxon>Chromadorea</taxon>
        <taxon>Rhabditida</taxon>
        <taxon>Rhabditina</taxon>
        <taxon>Rhabditomorpha</taxon>
        <taxon>Strongyloidea</taxon>
        <taxon>Heligmosomidae</taxon>
        <taxon>Heligmosomoides</taxon>
    </lineage>
</organism>
<sequence length="115" mass="12875">MEGCIFAFRLTGLDLEILTSIPLSDVSCAFPAVRCGEWDVVPFLQFKSKVVQNDVGVESLHKRLHVIEEAHVGWLNLAGGTRRDSPNTEVSPRDTVAWIATWFEKPAHESRITVQ</sequence>
<dbReference type="EMBL" id="UZAH01013204">
    <property type="protein sequence ID" value="VDO41038.1"/>
    <property type="molecule type" value="Genomic_DNA"/>
</dbReference>